<organism evidence="2">
    <name type="scientific">Arundo donax</name>
    <name type="common">Giant reed</name>
    <name type="synonym">Donax arundinaceus</name>
    <dbReference type="NCBI Taxonomy" id="35708"/>
    <lineage>
        <taxon>Eukaryota</taxon>
        <taxon>Viridiplantae</taxon>
        <taxon>Streptophyta</taxon>
        <taxon>Embryophyta</taxon>
        <taxon>Tracheophyta</taxon>
        <taxon>Spermatophyta</taxon>
        <taxon>Magnoliopsida</taxon>
        <taxon>Liliopsida</taxon>
        <taxon>Poales</taxon>
        <taxon>Poaceae</taxon>
        <taxon>PACMAD clade</taxon>
        <taxon>Arundinoideae</taxon>
        <taxon>Arundineae</taxon>
        <taxon>Arundo</taxon>
    </lineage>
</organism>
<accession>A0A0A9DVK6</accession>
<sequence length="27" mass="2743">MPIDMNPVETTTHGEAGSQTTVQLAGG</sequence>
<reference evidence="2" key="1">
    <citation type="submission" date="2014-09" db="EMBL/GenBank/DDBJ databases">
        <authorList>
            <person name="Magalhaes I.L.F."/>
            <person name="Oliveira U."/>
            <person name="Santos F.R."/>
            <person name="Vidigal T.H.D.A."/>
            <person name="Brescovit A.D."/>
            <person name="Santos A.J."/>
        </authorList>
    </citation>
    <scope>NUCLEOTIDE SEQUENCE</scope>
    <source>
        <tissue evidence="2">Shoot tissue taken approximately 20 cm above the soil surface</tissue>
    </source>
</reference>
<dbReference type="AlphaFoldDB" id="A0A0A9DVK6"/>
<evidence type="ECO:0000313" key="2">
    <source>
        <dbReference type="EMBL" id="JAD91846.1"/>
    </source>
</evidence>
<name>A0A0A9DVK6_ARUDO</name>
<proteinExistence type="predicted"/>
<reference evidence="2" key="2">
    <citation type="journal article" date="2015" name="Data Brief">
        <title>Shoot transcriptome of the giant reed, Arundo donax.</title>
        <authorList>
            <person name="Barrero R.A."/>
            <person name="Guerrero F.D."/>
            <person name="Moolhuijzen P."/>
            <person name="Goolsby J.A."/>
            <person name="Tidwell J."/>
            <person name="Bellgard S.E."/>
            <person name="Bellgard M.I."/>
        </authorList>
    </citation>
    <scope>NUCLEOTIDE SEQUENCE</scope>
    <source>
        <tissue evidence="2">Shoot tissue taken approximately 20 cm above the soil surface</tissue>
    </source>
</reference>
<dbReference type="EMBL" id="GBRH01206049">
    <property type="protein sequence ID" value="JAD91846.1"/>
    <property type="molecule type" value="Transcribed_RNA"/>
</dbReference>
<protein>
    <submittedName>
        <fullName evidence="2">Uncharacterized protein</fullName>
    </submittedName>
</protein>
<evidence type="ECO:0000256" key="1">
    <source>
        <dbReference type="SAM" id="MobiDB-lite"/>
    </source>
</evidence>
<feature type="region of interest" description="Disordered" evidence="1">
    <location>
        <begin position="1"/>
        <end position="27"/>
    </location>
</feature>
<feature type="compositionally biased region" description="Polar residues" evidence="1">
    <location>
        <begin position="8"/>
        <end position="27"/>
    </location>
</feature>